<evidence type="ECO:0000256" key="1">
    <source>
        <dbReference type="ARBA" id="ARBA00022737"/>
    </source>
</evidence>
<dbReference type="InterPro" id="IPR050640">
    <property type="entry name" value="Bact_2-comp_sensor_kinase"/>
</dbReference>
<name>A0A0E9MZ19_9BACT</name>
<dbReference type="AlphaFoldDB" id="A0A0E9MZ19"/>
<keyword evidence="2" id="KW-0802">TPR repeat</keyword>
<dbReference type="SMART" id="SM00028">
    <property type="entry name" value="TPR"/>
    <property type="match status" value="5"/>
</dbReference>
<evidence type="ECO:0000256" key="2">
    <source>
        <dbReference type="ARBA" id="ARBA00022803"/>
    </source>
</evidence>
<dbReference type="PANTHER" id="PTHR34220">
    <property type="entry name" value="SENSOR HISTIDINE KINASE YPDA"/>
    <property type="match status" value="1"/>
</dbReference>
<dbReference type="InterPro" id="IPR036890">
    <property type="entry name" value="HATPase_C_sf"/>
</dbReference>
<accession>A0A0E9MZ19</accession>
<evidence type="ECO:0000259" key="5">
    <source>
        <dbReference type="Pfam" id="PF06580"/>
    </source>
</evidence>
<keyword evidence="3" id="KW-0175">Coiled coil</keyword>
<dbReference type="InterPro" id="IPR013105">
    <property type="entry name" value="TPR_2"/>
</dbReference>
<dbReference type="SUPFAM" id="SSF48452">
    <property type="entry name" value="TPR-like"/>
    <property type="match status" value="2"/>
</dbReference>
<evidence type="ECO:0000256" key="4">
    <source>
        <dbReference type="SAM" id="Phobius"/>
    </source>
</evidence>
<dbReference type="SUPFAM" id="SSF55874">
    <property type="entry name" value="ATPase domain of HSP90 chaperone/DNA topoisomerase II/histidine kinase"/>
    <property type="match status" value="1"/>
</dbReference>
<protein>
    <submittedName>
        <fullName evidence="6">Putative two-component histidine kinase</fullName>
    </submittedName>
</protein>
<dbReference type="InterPro" id="IPR010559">
    <property type="entry name" value="Sig_transdc_His_kin_internal"/>
</dbReference>
<dbReference type="Gene3D" id="1.25.40.10">
    <property type="entry name" value="Tetratricopeptide repeat domain"/>
    <property type="match status" value="3"/>
</dbReference>
<keyword evidence="4" id="KW-1133">Transmembrane helix</keyword>
<dbReference type="Gene3D" id="3.30.565.10">
    <property type="entry name" value="Histidine kinase-like ATPase, C-terminal domain"/>
    <property type="match status" value="1"/>
</dbReference>
<reference evidence="6 7" key="1">
    <citation type="submission" date="2015-04" db="EMBL/GenBank/DDBJ databases">
        <title>Whole genome shotgun sequence of Flavihumibacter petaseus NBRC 106054.</title>
        <authorList>
            <person name="Miyazawa S."/>
            <person name="Hosoyama A."/>
            <person name="Hashimoto M."/>
            <person name="Noguchi M."/>
            <person name="Tsuchikane K."/>
            <person name="Ohji S."/>
            <person name="Yamazoe A."/>
            <person name="Ichikawa N."/>
            <person name="Kimura A."/>
            <person name="Fujita N."/>
        </authorList>
    </citation>
    <scope>NUCLEOTIDE SEQUENCE [LARGE SCALE GENOMIC DNA]</scope>
    <source>
        <strain evidence="6 7">NBRC 106054</strain>
    </source>
</reference>
<dbReference type="InterPro" id="IPR019734">
    <property type="entry name" value="TPR_rpt"/>
</dbReference>
<dbReference type="Pfam" id="PF13432">
    <property type="entry name" value="TPR_16"/>
    <property type="match status" value="1"/>
</dbReference>
<keyword evidence="1" id="KW-0677">Repeat</keyword>
<dbReference type="EMBL" id="BBWV01000001">
    <property type="protein sequence ID" value="GAO42355.1"/>
    <property type="molecule type" value="Genomic_DNA"/>
</dbReference>
<feature type="transmembrane region" description="Helical" evidence="4">
    <location>
        <begin position="452"/>
        <end position="475"/>
    </location>
</feature>
<dbReference type="InterPro" id="IPR011990">
    <property type="entry name" value="TPR-like_helical_dom_sf"/>
</dbReference>
<evidence type="ECO:0000313" key="6">
    <source>
        <dbReference type="EMBL" id="GAO42355.1"/>
    </source>
</evidence>
<dbReference type="Pfam" id="PF07719">
    <property type="entry name" value="TPR_2"/>
    <property type="match status" value="1"/>
</dbReference>
<proteinExistence type="predicted"/>
<feature type="coiled-coil region" evidence="3">
    <location>
        <begin position="478"/>
        <end position="519"/>
    </location>
</feature>
<dbReference type="Pfam" id="PF06580">
    <property type="entry name" value="His_kinase"/>
    <property type="match status" value="1"/>
</dbReference>
<feature type="domain" description="Signal transduction histidine kinase internal region" evidence="5">
    <location>
        <begin position="512"/>
        <end position="590"/>
    </location>
</feature>
<keyword evidence="4" id="KW-0812">Transmembrane</keyword>
<gene>
    <name evidence="6" type="ORF">FPE01S_01_13690</name>
</gene>
<keyword evidence="6" id="KW-0808">Transferase</keyword>
<keyword evidence="7" id="KW-1185">Reference proteome</keyword>
<dbReference type="OrthoDB" id="607947at2"/>
<dbReference type="PANTHER" id="PTHR34220:SF7">
    <property type="entry name" value="SENSOR HISTIDINE KINASE YPDA"/>
    <property type="match status" value="1"/>
</dbReference>
<dbReference type="STRING" id="1220578.FPE01S_01_13690"/>
<dbReference type="RefSeq" id="WP_052955564.1">
    <property type="nucleotide sequence ID" value="NZ_BBWV01000001.1"/>
</dbReference>
<dbReference type="GO" id="GO:0016020">
    <property type="term" value="C:membrane"/>
    <property type="evidence" value="ECO:0007669"/>
    <property type="project" value="InterPro"/>
</dbReference>
<comment type="caution">
    <text evidence="6">The sequence shown here is derived from an EMBL/GenBank/DDBJ whole genome shotgun (WGS) entry which is preliminary data.</text>
</comment>
<sequence>MKLTWVIVLVVIPGLSHSQRHTIDSLVTILPSLKDSARVECLNKLALEYYKNALPETYINVQTDSARVYASQAYSEAKKIGYTRGIANALQNLGEIARDRNDFITSEKYYRQSIPLFETIHAEDRYSLANLRLGWSLFRQGKYAEARAAYEKAMRYYLVTKDGEKQSMLLRMISSTYSAAGYYDKAFENTAKAIRITYQISDERGIISSPENMGNLYSAAGEKETALQYFRTAAQNAKPINPVRYNYLLGVIARSQDKLDSAIYYYEKSYQCVARMTTDTMMRKRSRYFVNGLTGGVYLQQHKYDAAIEQFKAPLPFFEKGNDKGNIMWMLGSLAKCYLAKKAFATSFQYAKQLLATARETGARPAIRDAYQLYWQNYDGLGKTDSAYKYNLKYSALKDSILSDEYRRNMALAEMKSLDEQQKAKISLLQKDHQLDQQKLSLQQQKLKSESLLRYILMAMAGAFMLIGFFIFRYINLKRKNEQQQLKHELELQQLESRKAKLEFQQQATELEMQALRAQMNPHFIFNCLSSINRYILINKTAEASDYLTKFSRLIRMALQNAEKPFIALETDLEALRLYLDLERLRFKNAFNYSITFVNAIDANTVYIPPMLIQPFAENAIWHGLMHKKDIGSLDIQLCAENKTLTCMITDNGIGREMASGFKSRSAEKNKSMGVGITTGRLALLNKAAHKPAVFDIEDLVDNMGNACGTKVILSLPFKELTEVVL</sequence>
<dbReference type="Proteomes" id="UP000033121">
    <property type="component" value="Unassembled WGS sequence"/>
</dbReference>
<organism evidence="6 7">
    <name type="scientific">Flavihumibacter petaseus NBRC 106054</name>
    <dbReference type="NCBI Taxonomy" id="1220578"/>
    <lineage>
        <taxon>Bacteria</taxon>
        <taxon>Pseudomonadati</taxon>
        <taxon>Bacteroidota</taxon>
        <taxon>Chitinophagia</taxon>
        <taxon>Chitinophagales</taxon>
        <taxon>Chitinophagaceae</taxon>
        <taxon>Flavihumibacter</taxon>
    </lineage>
</organism>
<keyword evidence="4" id="KW-0472">Membrane</keyword>
<keyword evidence="6" id="KW-0418">Kinase</keyword>
<dbReference type="GO" id="GO:0000155">
    <property type="term" value="F:phosphorelay sensor kinase activity"/>
    <property type="evidence" value="ECO:0007669"/>
    <property type="project" value="InterPro"/>
</dbReference>
<evidence type="ECO:0000256" key="3">
    <source>
        <dbReference type="SAM" id="Coils"/>
    </source>
</evidence>
<evidence type="ECO:0000313" key="7">
    <source>
        <dbReference type="Proteomes" id="UP000033121"/>
    </source>
</evidence>